<reference evidence="1" key="1">
    <citation type="journal article" date="2011" name="PLoS ONE">
        <title>Genome of a low-salinity ammonia-oxidizing archaeon determined by single-cell and metagenomic analysis.</title>
        <authorList>
            <person name="Blainey P.C."/>
            <person name="Mosier A.C."/>
            <person name="Potanina A."/>
            <person name="Francis C.A."/>
            <person name="Quake S.R."/>
        </authorList>
    </citation>
    <scope>NUCLEOTIDE SEQUENCE [LARGE SCALE GENOMIC DNA]</scope>
    <source>
        <strain evidence="1">SFB1</strain>
    </source>
</reference>
<evidence type="ECO:0000313" key="1">
    <source>
        <dbReference type="EMBL" id="EGG42342.1"/>
    </source>
</evidence>
<gene>
    <name evidence="1" type="ORF">Nlim_0787</name>
</gene>
<organism evidence="1">
    <name type="scientific">Candidatus Nitrosarchaeum limnium SFB1</name>
    <dbReference type="NCBI Taxonomy" id="886738"/>
    <lineage>
        <taxon>Archaea</taxon>
        <taxon>Nitrososphaerota</taxon>
        <taxon>Nitrososphaeria</taxon>
        <taxon>Nitrosopumilales</taxon>
        <taxon>Nitrosopumilaceae</taxon>
        <taxon>Nitrosarchaeum</taxon>
    </lineage>
</organism>
<accession>F3KJX8</accession>
<sequence length="177" mass="20468">MKYLVLLLVLIGFTEIAFSEPQSYEDFMKTYHPILDRVHNEKLSPHKQIDIGLHMRDVVCLDGRVQVLQFSSQSYVACVNPDTATILVKRGWGAVMYDETKYSDGHGYECSMNWIIQYDEIKPKHSEVIYALRHTMNNIQESLIWNPIIVNDMIDSPSICIQEDSILKMKQSKSLIL</sequence>
<name>F3KJX8_9ARCH</name>
<evidence type="ECO:0008006" key="2">
    <source>
        <dbReference type="Google" id="ProtNLM"/>
    </source>
</evidence>
<dbReference type="Proteomes" id="UP000004348">
    <property type="component" value="Chromosome"/>
</dbReference>
<comment type="caution">
    <text evidence="1">The sequence shown here is derived from an EMBL/GenBank/DDBJ whole genome shotgun (WGS) entry which is preliminary data.</text>
</comment>
<dbReference type="HOGENOM" id="CLU_1514549_0_0_2"/>
<protein>
    <recommendedName>
        <fullName evidence="2">Secreted protein</fullName>
    </recommendedName>
</protein>
<proteinExistence type="predicted"/>
<dbReference type="EMBL" id="AEGP01000030">
    <property type="protein sequence ID" value="EGG42342.1"/>
    <property type="molecule type" value="Genomic_DNA"/>
</dbReference>
<dbReference type="AlphaFoldDB" id="F3KJX8"/>